<comment type="caution">
    <text evidence="1">The sequence shown here is derived from an EMBL/GenBank/DDBJ whole genome shotgun (WGS) entry which is preliminary data.</text>
</comment>
<accession>A0AAW3YMH8</accession>
<evidence type="ECO:0000313" key="1">
    <source>
        <dbReference type="EMBL" id="MBD2799225.1"/>
    </source>
</evidence>
<dbReference type="Proteomes" id="UP001193920">
    <property type="component" value="Unassembled WGS sequence"/>
</dbReference>
<dbReference type="EMBL" id="JACXBF010000058">
    <property type="protein sequence ID" value="MBD2799225.1"/>
    <property type="molecule type" value="Genomic_DNA"/>
</dbReference>
<reference evidence="1" key="2">
    <citation type="journal article" date="2024" name="Toxins">
        <title>Genome Sequence Analysis of Native Xenorhabdus Strains Isolated from Entomopathogenic Nematodes in Argentina.</title>
        <authorList>
            <person name="Palma L."/>
            <person name="Frizzo L."/>
            <person name="Kaiser S."/>
            <person name="Berry C."/>
            <person name="Caballero P."/>
            <person name="Bode H.B."/>
            <person name="Del Valle E.E."/>
        </authorList>
    </citation>
    <scope>NUCLEOTIDE SEQUENCE</scope>
    <source>
        <strain evidence="1">M</strain>
    </source>
</reference>
<dbReference type="RefSeq" id="WP_323868282.1">
    <property type="nucleotide sequence ID" value="NZ_JACXBF010000058.1"/>
</dbReference>
<organism evidence="1">
    <name type="scientific">Xenorhabdus szentirmaii</name>
    <dbReference type="NCBI Taxonomy" id="290112"/>
    <lineage>
        <taxon>Bacteria</taxon>
        <taxon>Pseudomonadati</taxon>
        <taxon>Pseudomonadota</taxon>
        <taxon>Gammaproteobacteria</taxon>
        <taxon>Enterobacterales</taxon>
        <taxon>Morganellaceae</taxon>
        <taxon>Xenorhabdus</taxon>
    </lineage>
</organism>
<protein>
    <submittedName>
        <fullName evidence="1">Uncharacterized protein</fullName>
    </submittedName>
</protein>
<sequence length="104" mass="11810">MNNIYKRLNVGNDRISEMSDGDLNFLSSSSEDVIYSITKGLSALGNLTHAATNSEEYSQDDAMTDLEKIAQILPVLSLIIEAEYENHFNVIMEKQKRRQIKKEN</sequence>
<gene>
    <name evidence="1" type="ORF">ID854_01790</name>
</gene>
<name>A0AAW3YMH8_9GAMM</name>
<proteinExistence type="predicted"/>
<reference evidence="1" key="1">
    <citation type="submission" date="2020-09" db="EMBL/GenBank/DDBJ databases">
        <authorList>
            <person name="Palma L."/>
            <person name="Caballero P."/>
            <person name="Berry C."/>
            <person name="Del Valle E."/>
        </authorList>
    </citation>
    <scope>NUCLEOTIDE SEQUENCE</scope>
    <source>
        <strain evidence="1">M</strain>
    </source>
</reference>
<dbReference type="AlphaFoldDB" id="A0AAW3YMH8"/>